<keyword evidence="4 8" id="KW-0812">Transmembrane</keyword>
<keyword evidence="6 7" id="KW-0472">Membrane</keyword>
<keyword evidence="5 8" id="KW-1133">Transmembrane helix</keyword>
<dbReference type="Gene3D" id="1.10.4160.10">
    <property type="entry name" value="Hydantoin permease"/>
    <property type="match status" value="1"/>
</dbReference>
<keyword evidence="10" id="KW-1185">Reference proteome</keyword>
<accession>A0A1H4KB02</accession>
<gene>
    <name evidence="9" type="ORF">SAMN04489745_0559</name>
</gene>
<dbReference type="Proteomes" id="UP000182652">
    <property type="component" value="Unassembled WGS sequence"/>
</dbReference>
<evidence type="ECO:0000256" key="4">
    <source>
        <dbReference type="ARBA" id="ARBA00022692"/>
    </source>
</evidence>
<dbReference type="STRING" id="156980.SAMN04489745_0559"/>
<feature type="transmembrane region" description="Helical" evidence="8">
    <location>
        <begin position="450"/>
        <end position="469"/>
    </location>
</feature>
<feature type="transmembrane region" description="Helical" evidence="8">
    <location>
        <begin position="150"/>
        <end position="170"/>
    </location>
</feature>
<feature type="transmembrane region" description="Helical" evidence="8">
    <location>
        <begin position="69"/>
        <end position="88"/>
    </location>
</feature>
<dbReference type="GO" id="GO:0005886">
    <property type="term" value="C:plasma membrane"/>
    <property type="evidence" value="ECO:0007669"/>
    <property type="project" value="TreeGrafter"/>
</dbReference>
<dbReference type="RefSeq" id="WP_066213742.1">
    <property type="nucleotide sequence ID" value="NZ_FNSN01000003.1"/>
</dbReference>
<dbReference type="InterPro" id="IPR026030">
    <property type="entry name" value="Pur-cyt_permease_Fcy2/21/22"/>
</dbReference>
<organism evidence="9 10">
    <name type="scientific">Arthrobacter woluwensis</name>
    <dbReference type="NCBI Taxonomy" id="156980"/>
    <lineage>
        <taxon>Bacteria</taxon>
        <taxon>Bacillati</taxon>
        <taxon>Actinomycetota</taxon>
        <taxon>Actinomycetes</taxon>
        <taxon>Micrococcales</taxon>
        <taxon>Micrococcaceae</taxon>
        <taxon>Arthrobacter</taxon>
    </lineage>
</organism>
<keyword evidence="3 7" id="KW-0813">Transport</keyword>
<dbReference type="AlphaFoldDB" id="A0A1H4KB02"/>
<evidence type="ECO:0000313" key="9">
    <source>
        <dbReference type="EMBL" id="SEB55305.1"/>
    </source>
</evidence>
<evidence type="ECO:0000256" key="2">
    <source>
        <dbReference type="ARBA" id="ARBA00008974"/>
    </source>
</evidence>
<feature type="transmembrane region" description="Helical" evidence="8">
    <location>
        <begin position="206"/>
        <end position="226"/>
    </location>
</feature>
<evidence type="ECO:0000256" key="7">
    <source>
        <dbReference type="PIRNR" id="PIRNR002744"/>
    </source>
</evidence>
<evidence type="ECO:0000256" key="6">
    <source>
        <dbReference type="ARBA" id="ARBA00023136"/>
    </source>
</evidence>
<protein>
    <submittedName>
        <fullName evidence="9">Nucleobase:cation symporter-1, NCS1 family</fullName>
    </submittedName>
</protein>
<feature type="transmembrane region" description="Helical" evidence="8">
    <location>
        <begin position="371"/>
        <end position="391"/>
    </location>
</feature>
<dbReference type="CDD" id="cd11484">
    <property type="entry name" value="SLC-NCS1sbd_CobB-like"/>
    <property type="match status" value="1"/>
</dbReference>
<dbReference type="PIRSF" id="PIRSF002744">
    <property type="entry name" value="Pur-cyt_permease"/>
    <property type="match status" value="1"/>
</dbReference>
<feature type="transmembrane region" description="Helical" evidence="8">
    <location>
        <begin position="412"/>
        <end position="430"/>
    </location>
</feature>
<dbReference type="Pfam" id="PF02133">
    <property type="entry name" value="Transp_cyt_pur"/>
    <property type="match status" value="1"/>
</dbReference>
<dbReference type="EMBL" id="FNSN01000003">
    <property type="protein sequence ID" value="SEB55305.1"/>
    <property type="molecule type" value="Genomic_DNA"/>
</dbReference>
<feature type="transmembrane region" description="Helical" evidence="8">
    <location>
        <begin position="176"/>
        <end position="194"/>
    </location>
</feature>
<feature type="transmembrane region" description="Helical" evidence="8">
    <location>
        <begin position="285"/>
        <end position="304"/>
    </location>
</feature>
<proteinExistence type="inferred from homology"/>
<feature type="transmembrane region" description="Helical" evidence="8">
    <location>
        <begin position="246"/>
        <end position="273"/>
    </location>
</feature>
<comment type="similarity">
    <text evidence="2 7">Belongs to the purine-cytosine permease (2.A.39) family.</text>
</comment>
<reference evidence="9 10" key="1">
    <citation type="submission" date="2016-10" db="EMBL/GenBank/DDBJ databases">
        <authorList>
            <person name="de Groot N.N."/>
        </authorList>
    </citation>
    <scope>NUCLEOTIDE SEQUENCE [LARGE SCALE GENOMIC DNA]</scope>
    <source>
        <strain evidence="9 10">DSM 10495</strain>
    </source>
</reference>
<sequence>MEQNTSRNLSPGSVTMAAATLEIRSIDRVPSGERHGSPWSQFTLWFGANAQITAIVDGALAVVFGADAFWAIIGLLVGNLLGGAVMALHSAQGPSLGLPQMISSRAQFGVYGAIIPLVFVILMYIGFAATGTVLSGQAINLIIGSDNRSVGIIVFGALTAVLAIMGYRYIHALGRVATVLGLTGFAYLTFVILTRYDISQVLFTKPFEISTFLISVSVAAGWQLTFGPYVADYSRYLPEDTSAKRTFWYTFAGSTLGAQWAMTLGALAGGLSAAGLGGSFLKNQVGYMGDLAGGGLLALGIYIMIVTGKLTVNCLNAYGSFMCSATISTAFSRRNTVRPAVRAVSVLVVIALSVIVALVASADFLNLFKNFILLLLMVFTPWSVINLIDYYKVSGHRIDVAALYDPDGRYGSWNAVALVSYAIGILVQIPFLSQALYTGPLTAYLGGTDISWIVGIVVTAAVYWPWATAAKRSRELREREGATSAV</sequence>
<dbReference type="PANTHER" id="PTHR31806">
    <property type="entry name" value="PURINE-CYTOSINE PERMEASE FCY2-RELATED"/>
    <property type="match status" value="1"/>
</dbReference>
<feature type="transmembrane region" description="Helical" evidence="8">
    <location>
        <begin position="343"/>
        <end position="365"/>
    </location>
</feature>
<feature type="transmembrane region" description="Helical" evidence="8">
    <location>
        <begin position="108"/>
        <end position="129"/>
    </location>
</feature>
<name>A0A1H4KB02_9MICC</name>
<evidence type="ECO:0000256" key="5">
    <source>
        <dbReference type="ARBA" id="ARBA00022989"/>
    </source>
</evidence>
<dbReference type="PANTHER" id="PTHR31806:SF1">
    <property type="entry name" value="PURINE-CYTOSINE PERMEASE FCY2-RELATED"/>
    <property type="match status" value="1"/>
</dbReference>
<dbReference type="InterPro" id="IPR001248">
    <property type="entry name" value="Pur-cyt_permease"/>
</dbReference>
<evidence type="ECO:0000256" key="3">
    <source>
        <dbReference type="ARBA" id="ARBA00022448"/>
    </source>
</evidence>
<dbReference type="GO" id="GO:0022857">
    <property type="term" value="F:transmembrane transporter activity"/>
    <property type="evidence" value="ECO:0007669"/>
    <property type="project" value="InterPro"/>
</dbReference>
<evidence type="ECO:0000313" key="10">
    <source>
        <dbReference type="Proteomes" id="UP000182652"/>
    </source>
</evidence>
<feature type="transmembrane region" description="Helical" evidence="8">
    <location>
        <begin position="42"/>
        <end position="62"/>
    </location>
</feature>
<evidence type="ECO:0000256" key="8">
    <source>
        <dbReference type="SAM" id="Phobius"/>
    </source>
</evidence>
<evidence type="ECO:0000256" key="1">
    <source>
        <dbReference type="ARBA" id="ARBA00004141"/>
    </source>
</evidence>
<comment type="subcellular location">
    <subcellularLocation>
        <location evidence="1">Membrane</location>
        <topology evidence="1">Multi-pass membrane protein</topology>
    </subcellularLocation>
</comment>